<dbReference type="PANTHER" id="PTHR43054:SF1">
    <property type="entry name" value="SCYLLO-INOSITOL 2-DEHYDROGENASE (NADP(+)) IOLU"/>
    <property type="match status" value="1"/>
</dbReference>
<evidence type="ECO:0000259" key="1">
    <source>
        <dbReference type="Pfam" id="PF01408"/>
    </source>
</evidence>
<evidence type="ECO:0000313" key="3">
    <source>
        <dbReference type="EMBL" id="GCA67301.1"/>
    </source>
</evidence>
<sequence length="324" mass="36930">MNIGLVGNGMIIPDILSQIKSIPEMECIAICGREKSSFKLQQLAKDYTIRKVYYNYEELLEDSEIDVIYVAIVNSLHYEYCLKALNAGKHVVCEKPFSLKYEEAKKLKEMAEQKKLFLFEAITTRHMPVYSQLFDIIEEIGNIKAVFCNLSKYSSRYDDFVKGETPNVFNPSLGGGALEDINIYNIHFCVGLFGEPMEVSYYANIIRDIDVSGTLILKYDNFTALCVGAKNNNVGTGIFIQGEKGAITVNEVPYAITGFNIFTKGSQRAIISKENKRHRMFFELSEFLRIIKEKRYDQCYSNLEDTLKVVRISEDARKFAGLSF</sequence>
<dbReference type="SUPFAM" id="SSF51735">
    <property type="entry name" value="NAD(P)-binding Rossmann-fold domains"/>
    <property type="match status" value="1"/>
</dbReference>
<name>A0A391P0Y0_9FIRM</name>
<organism evidence="3 4">
    <name type="scientific">Mediterraneibacter butyricigenes</name>
    <dbReference type="NCBI Taxonomy" id="2316025"/>
    <lineage>
        <taxon>Bacteria</taxon>
        <taxon>Bacillati</taxon>
        <taxon>Bacillota</taxon>
        <taxon>Clostridia</taxon>
        <taxon>Lachnospirales</taxon>
        <taxon>Lachnospiraceae</taxon>
        <taxon>Mediterraneibacter</taxon>
    </lineage>
</organism>
<dbReference type="Gene3D" id="3.30.360.10">
    <property type="entry name" value="Dihydrodipicolinate Reductase, domain 2"/>
    <property type="match status" value="1"/>
</dbReference>
<evidence type="ECO:0000259" key="2">
    <source>
        <dbReference type="Pfam" id="PF22725"/>
    </source>
</evidence>
<evidence type="ECO:0000313" key="4">
    <source>
        <dbReference type="Proteomes" id="UP000265643"/>
    </source>
</evidence>
<dbReference type="AlphaFoldDB" id="A0A391P0Y0"/>
<dbReference type="PANTHER" id="PTHR43054">
    <property type="match status" value="1"/>
</dbReference>
<protein>
    <submittedName>
        <fullName evidence="3">NAD(P)-dependent oxidoreductase</fullName>
    </submittedName>
</protein>
<dbReference type="Proteomes" id="UP000265643">
    <property type="component" value="Unassembled WGS sequence"/>
</dbReference>
<keyword evidence="4" id="KW-1185">Reference proteome</keyword>
<dbReference type="Gene3D" id="3.40.50.720">
    <property type="entry name" value="NAD(P)-binding Rossmann-like Domain"/>
    <property type="match status" value="1"/>
</dbReference>
<dbReference type="Pfam" id="PF22725">
    <property type="entry name" value="GFO_IDH_MocA_C3"/>
    <property type="match status" value="1"/>
</dbReference>
<comment type="caution">
    <text evidence="3">The sequence shown here is derived from an EMBL/GenBank/DDBJ whole genome shotgun (WGS) entry which is preliminary data.</text>
</comment>
<dbReference type="Pfam" id="PF01408">
    <property type="entry name" value="GFO_IDH_MocA"/>
    <property type="match status" value="1"/>
</dbReference>
<dbReference type="InterPro" id="IPR055170">
    <property type="entry name" value="GFO_IDH_MocA-like_dom"/>
</dbReference>
<dbReference type="EMBL" id="BHGK01000001">
    <property type="protein sequence ID" value="GCA67301.1"/>
    <property type="molecule type" value="Genomic_DNA"/>
</dbReference>
<gene>
    <name evidence="3" type="ORF">KGMB01110_17370</name>
</gene>
<proteinExistence type="predicted"/>
<dbReference type="InterPro" id="IPR000683">
    <property type="entry name" value="Gfo/Idh/MocA-like_OxRdtase_N"/>
</dbReference>
<feature type="domain" description="GFO/IDH/MocA-like oxidoreductase" evidence="2">
    <location>
        <begin position="139"/>
        <end position="247"/>
    </location>
</feature>
<reference evidence="4" key="1">
    <citation type="submission" date="2018-09" db="EMBL/GenBank/DDBJ databases">
        <title>Draft Genome Sequence of Mediterraneibacter sp. KCTC 15684.</title>
        <authorList>
            <person name="Kim J.S."/>
            <person name="Han K.I."/>
            <person name="Suh M.K."/>
            <person name="Lee K.C."/>
            <person name="Eom M.K."/>
            <person name="Lee J.H."/>
            <person name="Park S.H."/>
            <person name="Kang S.W."/>
            <person name="Park J.E."/>
            <person name="Oh B.S."/>
            <person name="Yu S.Y."/>
            <person name="Choi S.H."/>
            <person name="Lee D.H."/>
            <person name="Yoon H."/>
            <person name="Kim B."/>
            <person name="Yang S.J."/>
            <person name="Lee J.S."/>
        </authorList>
    </citation>
    <scope>NUCLEOTIDE SEQUENCE [LARGE SCALE GENOMIC DNA]</scope>
    <source>
        <strain evidence="4">KCTC 15684</strain>
    </source>
</reference>
<accession>A0A391P0Y0</accession>
<dbReference type="SUPFAM" id="SSF55347">
    <property type="entry name" value="Glyceraldehyde-3-phosphate dehydrogenase-like, C-terminal domain"/>
    <property type="match status" value="1"/>
</dbReference>
<dbReference type="RefSeq" id="WP_119298066.1">
    <property type="nucleotide sequence ID" value="NZ_BHGK01000001.1"/>
</dbReference>
<feature type="domain" description="Gfo/Idh/MocA-like oxidoreductase N-terminal" evidence="1">
    <location>
        <begin position="1"/>
        <end position="119"/>
    </location>
</feature>
<dbReference type="GO" id="GO:0000166">
    <property type="term" value="F:nucleotide binding"/>
    <property type="evidence" value="ECO:0007669"/>
    <property type="project" value="InterPro"/>
</dbReference>
<dbReference type="InterPro" id="IPR036291">
    <property type="entry name" value="NAD(P)-bd_dom_sf"/>
</dbReference>